<dbReference type="InterPro" id="IPR008711">
    <property type="entry name" value="Recombinase_NinB"/>
</dbReference>
<gene>
    <name evidence="1" type="ORF">UFOVP953_31</name>
</gene>
<sequence>MNTKRTVEQNAAQWRILKAWSKQKEWLINGQKTFLHENDWKDILTATYEGEVAPRLAPGLYGGIVMLGRRTSEYEREKFSEWLDWLNHASVALGVDVDKT</sequence>
<dbReference type="Pfam" id="PF05772">
    <property type="entry name" value="NinB"/>
    <property type="match status" value="1"/>
</dbReference>
<dbReference type="Gene3D" id="1.10.3790.10">
    <property type="entry name" value="NinB"/>
    <property type="match status" value="1"/>
</dbReference>
<name>A0A6J5PUT0_9CAUD</name>
<protein>
    <submittedName>
        <fullName evidence="1">Recombinase NinB</fullName>
    </submittedName>
</protein>
<dbReference type="InterPro" id="IPR036619">
    <property type="entry name" value="NinB_sf"/>
</dbReference>
<dbReference type="EMBL" id="LR796899">
    <property type="protein sequence ID" value="CAB4173111.1"/>
    <property type="molecule type" value="Genomic_DNA"/>
</dbReference>
<proteinExistence type="predicted"/>
<accession>A0A6J5PUT0</accession>
<organism evidence="1">
    <name type="scientific">uncultured Caudovirales phage</name>
    <dbReference type="NCBI Taxonomy" id="2100421"/>
    <lineage>
        <taxon>Viruses</taxon>
        <taxon>Duplodnaviria</taxon>
        <taxon>Heunggongvirae</taxon>
        <taxon>Uroviricota</taxon>
        <taxon>Caudoviricetes</taxon>
        <taxon>Peduoviridae</taxon>
        <taxon>Maltschvirus</taxon>
        <taxon>Maltschvirus maltsch</taxon>
    </lineage>
</organism>
<reference evidence="1" key="1">
    <citation type="submission" date="2020-05" db="EMBL/GenBank/DDBJ databases">
        <authorList>
            <person name="Chiriac C."/>
            <person name="Salcher M."/>
            <person name="Ghai R."/>
            <person name="Kavagutti S V."/>
        </authorList>
    </citation>
    <scope>NUCLEOTIDE SEQUENCE</scope>
</reference>
<dbReference type="SUPFAM" id="SSF103370">
    <property type="entry name" value="NinB"/>
    <property type="match status" value="1"/>
</dbReference>
<evidence type="ECO:0000313" key="1">
    <source>
        <dbReference type="EMBL" id="CAB4173111.1"/>
    </source>
</evidence>